<protein>
    <submittedName>
        <fullName evidence="4">Luc7-like protein 3</fullName>
    </submittedName>
</protein>
<accession>A0A7J6PIT7</accession>
<dbReference type="Gene3D" id="1.10.472.10">
    <property type="entry name" value="Cyclin-like"/>
    <property type="match status" value="1"/>
</dbReference>
<evidence type="ECO:0000259" key="3">
    <source>
        <dbReference type="Pfam" id="PF00134"/>
    </source>
</evidence>
<proteinExistence type="inferred from homology"/>
<comment type="similarity">
    <text evidence="1">Belongs to the Luc7 family.</text>
</comment>
<feature type="compositionally biased region" description="Low complexity" evidence="2">
    <location>
        <begin position="678"/>
        <end position="697"/>
    </location>
</feature>
<sequence>MGGDISVFNRDYYDDRNDAVDTGRGHHARQGTSVDHRSLPPELRAIGRCRKSTILRRSAVLILKHMRACPRRCIDHPRCGQKCLVLDQELYNSVPAFSLHGCCECLNPLVAARSELDHKRELLAGPPLPVPLHEIQGYLRECVRYFSCHNELIVIATVYACRFVENVCMRHWNWRIIVAVSVFLACKVWEDYCLFLSNLQDCFIYLSKWASISWRAKMKTSIRCGLIQLGAYGGGPPLYRLKKLEAFALADILQWNVNIQSHEYYEFYFCLEQSSIGTFQGSTRSVGGLRRLSTTPDADSVILTASGDALVVSNVDRSSRYSTPGTTRDPSARVSPVSLQSLMLRRRGSRSRVSAGHRLVVPDEYLRHACTESIGCATRPVRKSWVDRCPSLCDPTAAELRRRSLDKGNPFVGNWAHSPPAEPMVSLRVLSTNEGMEASPKAKRSVGMLPGRAACFPHDLFVNTKADMGPCNKEHCEYTKSRFEKWEDCAEKRAVVDKYSRELLSFLEYLETQLAHKIRRGKARVSAEIPDIEIPPQNKEQIDELKGRIHGIVKEAEELAEKGRIAESEKRMGQAEPLNSKIRELSGEKYMMMTRTEFVCDVCGVLVTLNENDPKANVENHEHARGKQHQGWAKIRETISILREKFLSSGPPPSSTSSLPPKETPASDELPSTPPPSEASTSSRRHGSSTASATISRTSEEYTSKVEDWRDYLAKMRARQERKHRHHHHRHEVKEQREDSRTRSRSRSRDGSVRAEQQEQ</sequence>
<feature type="compositionally biased region" description="Basic and acidic residues" evidence="2">
    <location>
        <begin position="732"/>
        <end position="760"/>
    </location>
</feature>
<feature type="domain" description="Cyclin N-terminal" evidence="3">
    <location>
        <begin position="138"/>
        <end position="199"/>
    </location>
</feature>
<name>A0A7J6PIT7_PEROL</name>
<evidence type="ECO:0000313" key="4">
    <source>
        <dbReference type="EMBL" id="KAF4695666.1"/>
    </source>
</evidence>
<evidence type="ECO:0000313" key="5">
    <source>
        <dbReference type="Proteomes" id="UP000541610"/>
    </source>
</evidence>
<dbReference type="PANTHER" id="PTHR12375">
    <property type="entry name" value="RNA-BINDING PROTEIN LUC7-RELATED"/>
    <property type="match status" value="1"/>
</dbReference>
<dbReference type="InterPro" id="IPR006671">
    <property type="entry name" value="Cyclin_N"/>
</dbReference>
<feature type="region of interest" description="Disordered" evidence="2">
    <location>
        <begin position="646"/>
        <end position="760"/>
    </location>
</feature>
<dbReference type="Proteomes" id="UP000541610">
    <property type="component" value="Unassembled WGS sequence"/>
</dbReference>
<organism evidence="4 5">
    <name type="scientific">Perkinsus olseni</name>
    <name type="common">Perkinsus atlanticus</name>
    <dbReference type="NCBI Taxonomy" id="32597"/>
    <lineage>
        <taxon>Eukaryota</taxon>
        <taxon>Sar</taxon>
        <taxon>Alveolata</taxon>
        <taxon>Perkinsozoa</taxon>
        <taxon>Perkinsea</taxon>
        <taxon>Perkinsida</taxon>
        <taxon>Perkinsidae</taxon>
        <taxon>Perkinsus</taxon>
    </lineage>
</organism>
<dbReference type="EMBL" id="JABANP010000018">
    <property type="protein sequence ID" value="KAF4695666.1"/>
    <property type="molecule type" value="Genomic_DNA"/>
</dbReference>
<evidence type="ECO:0000256" key="1">
    <source>
        <dbReference type="ARBA" id="ARBA00005655"/>
    </source>
</evidence>
<comment type="caution">
    <text evidence="4">The sequence shown here is derived from an EMBL/GenBank/DDBJ whole genome shotgun (WGS) entry which is preliminary data.</text>
</comment>
<reference evidence="4 5" key="1">
    <citation type="submission" date="2020-04" db="EMBL/GenBank/DDBJ databases">
        <title>Perkinsus olseni comparative genomics.</title>
        <authorList>
            <person name="Bogema D.R."/>
        </authorList>
    </citation>
    <scope>NUCLEOTIDE SEQUENCE [LARGE SCALE GENOMIC DNA]</scope>
    <source>
        <strain evidence="4">00978-12</strain>
    </source>
</reference>
<dbReference type="OrthoDB" id="153872at2759"/>
<dbReference type="SUPFAM" id="SSF47954">
    <property type="entry name" value="Cyclin-like"/>
    <property type="match status" value="1"/>
</dbReference>
<dbReference type="InterPro" id="IPR036915">
    <property type="entry name" value="Cyclin-like_sf"/>
</dbReference>
<gene>
    <name evidence="4" type="primary">LUC7L3_1</name>
    <name evidence="4" type="ORF">FOZ60_003679</name>
</gene>
<dbReference type="GO" id="GO:0006376">
    <property type="term" value="P:mRNA splice site recognition"/>
    <property type="evidence" value="ECO:0007669"/>
    <property type="project" value="InterPro"/>
</dbReference>
<feature type="compositionally biased region" description="Basic residues" evidence="2">
    <location>
        <begin position="716"/>
        <end position="731"/>
    </location>
</feature>
<evidence type="ECO:0000256" key="2">
    <source>
        <dbReference type="SAM" id="MobiDB-lite"/>
    </source>
</evidence>
<dbReference type="Pfam" id="PF00134">
    <property type="entry name" value="Cyclin_N"/>
    <property type="match status" value="1"/>
</dbReference>
<dbReference type="Pfam" id="PF03194">
    <property type="entry name" value="LUC7"/>
    <property type="match status" value="1"/>
</dbReference>
<dbReference type="GO" id="GO:0005685">
    <property type="term" value="C:U1 snRNP"/>
    <property type="evidence" value="ECO:0007669"/>
    <property type="project" value="InterPro"/>
</dbReference>
<dbReference type="InterPro" id="IPR004882">
    <property type="entry name" value="Luc7-rel"/>
</dbReference>
<dbReference type="GO" id="GO:0003729">
    <property type="term" value="F:mRNA binding"/>
    <property type="evidence" value="ECO:0007669"/>
    <property type="project" value="InterPro"/>
</dbReference>
<dbReference type="AlphaFoldDB" id="A0A7J6PIT7"/>
<feature type="compositionally biased region" description="Basic and acidic residues" evidence="2">
    <location>
        <begin position="698"/>
        <end position="714"/>
    </location>
</feature>